<accession>A0A1G6YRX7</accession>
<dbReference type="EMBL" id="FMZW01000017">
    <property type="protein sequence ID" value="SDD93254.1"/>
    <property type="molecule type" value="Genomic_DNA"/>
</dbReference>
<dbReference type="AlphaFoldDB" id="A0A1G6YRX7"/>
<gene>
    <name evidence="1" type="ORF">SAMN05216337_101778</name>
</gene>
<sequence>MDRIDHALGRPLDPTGETYRNYYATDGALADEMAASPFWREGRRSGRLRGFCVTDAGCQALAEHLKLIGDQHRAFAVTFDGHTRIVAATTHSKAKYSYFLDVSDVLTDLTFTEFCRRASVRLAN</sequence>
<protein>
    <submittedName>
        <fullName evidence="1">Uncharacterized protein</fullName>
    </submittedName>
</protein>
<reference evidence="1 2" key="1">
    <citation type="submission" date="2016-10" db="EMBL/GenBank/DDBJ databases">
        <authorList>
            <person name="de Groot N.N."/>
        </authorList>
    </citation>
    <scope>NUCLEOTIDE SEQUENCE [LARGE SCALE GENOMIC DNA]</scope>
    <source>
        <strain evidence="1 2">R5</strain>
    </source>
</reference>
<dbReference type="RefSeq" id="WP_092084161.1">
    <property type="nucleotide sequence ID" value="NZ_FMZW01000017.1"/>
</dbReference>
<organism evidence="1 2">
    <name type="scientific">Bradyrhizobium brasilense</name>
    <dbReference type="NCBI Taxonomy" id="1419277"/>
    <lineage>
        <taxon>Bacteria</taxon>
        <taxon>Pseudomonadati</taxon>
        <taxon>Pseudomonadota</taxon>
        <taxon>Alphaproteobacteria</taxon>
        <taxon>Hyphomicrobiales</taxon>
        <taxon>Nitrobacteraceae</taxon>
        <taxon>Bradyrhizobium</taxon>
    </lineage>
</organism>
<name>A0A1G6YRX7_9BRAD</name>
<proteinExistence type="predicted"/>
<evidence type="ECO:0000313" key="1">
    <source>
        <dbReference type="EMBL" id="SDD93254.1"/>
    </source>
</evidence>
<dbReference type="Proteomes" id="UP000199245">
    <property type="component" value="Unassembled WGS sequence"/>
</dbReference>
<evidence type="ECO:0000313" key="2">
    <source>
        <dbReference type="Proteomes" id="UP000199245"/>
    </source>
</evidence>